<dbReference type="Pfam" id="PF10155">
    <property type="entry name" value="CNOT11"/>
    <property type="match status" value="1"/>
</dbReference>
<comment type="caution">
    <text evidence="10">The sequence shown here is derived from an EMBL/GenBank/DDBJ whole genome shotgun (WGS) entry which is preliminary data.</text>
</comment>
<dbReference type="GO" id="GO:0030014">
    <property type="term" value="C:CCR4-NOT complex"/>
    <property type="evidence" value="ECO:0007669"/>
    <property type="project" value="InterPro"/>
</dbReference>
<keyword evidence="9" id="KW-0539">Nucleus</keyword>
<evidence type="ECO:0000256" key="9">
    <source>
        <dbReference type="ARBA" id="ARBA00023242"/>
    </source>
</evidence>
<dbReference type="AlphaFoldDB" id="A0A8S1PTT9"/>
<keyword evidence="5" id="KW-0963">Cytoplasm</keyword>
<dbReference type="InterPro" id="IPR019312">
    <property type="entry name" value="CNOT11"/>
</dbReference>
<evidence type="ECO:0000256" key="4">
    <source>
        <dbReference type="ARBA" id="ARBA00014872"/>
    </source>
</evidence>
<proteinExistence type="inferred from homology"/>
<evidence type="ECO:0000256" key="8">
    <source>
        <dbReference type="ARBA" id="ARBA00023163"/>
    </source>
</evidence>
<dbReference type="OMA" id="LYWNEIG"/>
<dbReference type="EMBL" id="CAJJDM010000133">
    <property type="protein sequence ID" value="CAD8106404.1"/>
    <property type="molecule type" value="Genomic_DNA"/>
</dbReference>
<evidence type="ECO:0000256" key="6">
    <source>
        <dbReference type="ARBA" id="ARBA00023015"/>
    </source>
</evidence>
<evidence type="ECO:0000313" key="10">
    <source>
        <dbReference type="EMBL" id="CAD8106404.1"/>
    </source>
</evidence>
<dbReference type="GO" id="GO:0005737">
    <property type="term" value="C:cytoplasm"/>
    <property type="evidence" value="ECO:0007669"/>
    <property type="project" value="UniProtKB-SubCell"/>
</dbReference>
<keyword evidence="6" id="KW-0805">Transcription regulation</keyword>
<evidence type="ECO:0000313" key="11">
    <source>
        <dbReference type="Proteomes" id="UP000688137"/>
    </source>
</evidence>
<sequence length="234" mass="27417">MDKIKMLNLDSDQFSIDHLRPIPNLVNANTLYWNEISMLNNIQWNYTLQINSDKLSQVKEIVQKACCTQVSDQEYKLIQDFLENDEYLLKNCGFTTQKLPDLIENNANLVLFFLMKNVKSSDFQDYLDVFINIDVTPATIELIAMINYSMKIPPDFVTYYVYYCIQYCNNIKEKQTQTKIVKYVSIFIRHFLKTKAIVTKDLLTELQAFCIEFTRVNEVSQLFKSVKAFNELGA</sequence>
<gene>
    <name evidence="10" type="ORF">PPRIM_AZ9-3.1.T1300104</name>
</gene>
<accession>A0A8S1PTT9</accession>
<evidence type="ECO:0000256" key="2">
    <source>
        <dbReference type="ARBA" id="ARBA00004496"/>
    </source>
</evidence>
<organism evidence="10 11">
    <name type="scientific">Paramecium primaurelia</name>
    <dbReference type="NCBI Taxonomy" id="5886"/>
    <lineage>
        <taxon>Eukaryota</taxon>
        <taxon>Sar</taxon>
        <taxon>Alveolata</taxon>
        <taxon>Ciliophora</taxon>
        <taxon>Intramacronucleata</taxon>
        <taxon>Oligohymenophorea</taxon>
        <taxon>Peniculida</taxon>
        <taxon>Parameciidae</taxon>
        <taxon>Paramecium</taxon>
    </lineage>
</organism>
<protein>
    <recommendedName>
        <fullName evidence="4">CCR4-NOT transcription complex subunit 11</fullName>
    </recommendedName>
</protein>
<dbReference type="Proteomes" id="UP000688137">
    <property type="component" value="Unassembled WGS sequence"/>
</dbReference>
<evidence type="ECO:0000256" key="5">
    <source>
        <dbReference type="ARBA" id="ARBA00022490"/>
    </source>
</evidence>
<keyword evidence="7" id="KW-0943">RNA-mediated gene silencing</keyword>
<keyword evidence="11" id="KW-1185">Reference proteome</keyword>
<dbReference type="PANTHER" id="PTHR15975:SF0">
    <property type="entry name" value="CCR4-NOT TRANSCRIPTION COMPLEX SUBUNIT 11"/>
    <property type="match status" value="1"/>
</dbReference>
<evidence type="ECO:0000256" key="3">
    <source>
        <dbReference type="ARBA" id="ARBA00008030"/>
    </source>
</evidence>
<evidence type="ECO:0000256" key="1">
    <source>
        <dbReference type="ARBA" id="ARBA00004123"/>
    </source>
</evidence>
<dbReference type="PANTHER" id="PTHR15975">
    <property type="entry name" value="CCR4-NOT TRANSCRIPTION COMPLEX SUBUNIT 11"/>
    <property type="match status" value="1"/>
</dbReference>
<dbReference type="GO" id="GO:0005634">
    <property type="term" value="C:nucleus"/>
    <property type="evidence" value="ECO:0007669"/>
    <property type="project" value="UniProtKB-SubCell"/>
</dbReference>
<name>A0A8S1PTT9_PARPR</name>
<comment type="similarity">
    <text evidence="3">Belongs to the CNOT11 family.</text>
</comment>
<reference evidence="10" key="1">
    <citation type="submission" date="2021-01" db="EMBL/GenBank/DDBJ databases">
        <authorList>
            <consortium name="Genoscope - CEA"/>
            <person name="William W."/>
        </authorList>
    </citation>
    <scope>NUCLEOTIDE SEQUENCE</scope>
</reference>
<evidence type="ECO:0000256" key="7">
    <source>
        <dbReference type="ARBA" id="ARBA00023158"/>
    </source>
</evidence>
<keyword evidence="8" id="KW-0804">Transcription</keyword>
<comment type="subcellular location">
    <subcellularLocation>
        <location evidence="2">Cytoplasm</location>
    </subcellularLocation>
    <subcellularLocation>
        <location evidence="1">Nucleus</location>
    </subcellularLocation>
</comment>
<dbReference type="GO" id="GO:0031047">
    <property type="term" value="P:regulatory ncRNA-mediated gene silencing"/>
    <property type="evidence" value="ECO:0007669"/>
    <property type="project" value="UniProtKB-KW"/>
</dbReference>